<name>A0A8T0G2B3_ARGBR</name>
<reference evidence="1" key="1">
    <citation type="journal article" date="2020" name="bioRxiv">
        <title>Chromosome-level reference genome of the European wasp spider Argiope bruennichi: a resource for studies on range expansion and evolutionary adaptation.</title>
        <authorList>
            <person name="Sheffer M.M."/>
            <person name="Hoppe A."/>
            <person name="Krehenwinkel H."/>
            <person name="Uhl G."/>
            <person name="Kuss A.W."/>
            <person name="Jensen L."/>
            <person name="Jensen C."/>
            <person name="Gillespie R.G."/>
            <person name="Hoff K.J."/>
            <person name="Prost S."/>
        </authorList>
    </citation>
    <scope>NUCLEOTIDE SEQUENCE</scope>
</reference>
<protein>
    <submittedName>
        <fullName evidence="1">Uncharacterized protein</fullName>
    </submittedName>
</protein>
<dbReference type="AlphaFoldDB" id="A0A8T0G2B3"/>
<evidence type="ECO:0000313" key="2">
    <source>
        <dbReference type="Proteomes" id="UP000807504"/>
    </source>
</evidence>
<accession>A0A8T0G2B3</accession>
<comment type="caution">
    <text evidence="1">The sequence shown here is derived from an EMBL/GenBank/DDBJ whole genome shotgun (WGS) entry which is preliminary data.</text>
</comment>
<dbReference type="EMBL" id="JABXBU010000001">
    <property type="protein sequence ID" value="KAF8796578.1"/>
    <property type="molecule type" value="Genomic_DNA"/>
</dbReference>
<sequence length="125" mass="14338">MILMPSKRSSYASRQAVCTIANISLDKQLQSHYINGQHLYEAICIAIKKDHVPAHFRVKFQSSTVRNRDKRKRRNGTYWICTARCETTITAHAVGLQITPKSSTSEQSPGIVKYKKTTRMELRQK</sequence>
<dbReference type="Proteomes" id="UP000807504">
    <property type="component" value="Unassembled WGS sequence"/>
</dbReference>
<evidence type="ECO:0000313" key="1">
    <source>
        <dbReference type="EMBL" id="KAF8796578.1"/>
    </source>
</evidence>
<reference evidence="1" key="2">
    <citation type="submission" date="2020-06" db="EMBL/GenBank/DDBJ databases">
        <authorList>
            <person name="Sheffer M."/>
        </authorList>
    </citation>
    <scope>NUCLEOTIDE SEQUENCE</scope>
</reference>
<organism evidence="1 2">
    <name type="scientific">Argiope bruennichi</name>
    <name type="common">Wasp spider</name>
    <name type="synonym">Aranea bruennichi</name>
    <dbReference type="NCBI Taxonomy" id="94029"/>
    <lineage>
        <taxon>Eukaryota</taxon>
        <taxon>Metazoa</taxon>
        <taxon>Ecdysozoa</taxon>
        <taxon>Arthropoda</taxon>
        <taxon>Chelicerata</taxon>
        <taxon>Arachnida</taxon>
        <taxon>Araneae</taxon>
        <taxon>Araneomorphae</taxon>
        <taxon>Entelegynae</taxon>
        <taxon>Araneoidea</taxon>
        <taxon>Araneidae</taxon>
        <taxon>Argiope</taxon>
    </lineage>
</organism>
<keyword evidence="2" id="KW-1185">Reference proteome</keyword>
<gene>
    <name evidence="1" type="ORF">HNY73_000937</name>
</gene>
<proteinExistence type="predicted"/>